<comment type="function">
    <text evidence="8 10 11">Involved in peptidoglycan biosynthesis. Transports lipid-linked peptidoglycan precursors from the inner to the outer leaflet of the cytoplasmic membrane.</text>
</comment>
<feature type="transmembrane region" description="Helical" evidence="10">
    <location>
        <begin position="275"/>
        <end position="293"/>
    </location>
</feature>
<keyword evidence="6 10" id="KW-1133">Transmembrane helix</keyword>
<dbReference type="PRINTS" id="PR01806">
    <property type="entry name" value="VIRFACTRMVIN"/>
</dbReference>
<keyword evidence="10" id="KW-0997">Cell inner membrane</keyword>
<keyword evidence="10 11" id="KW-0961">Cell wall biogenesis/degradation</keyword>
<dbReference type="HAMAP" id="MF_02078">
    <property type="entry name" value="MurJ_MviN"/>
    <property type="match status" value="1"/>
</dbReference>
<feature type="transmembrane region" description="Helical" evidence="10">
    <location>
        <begin position="442"/>
        <end position="463"/>
    </location>
</feature>
<evidence type="ECO:0000256" key="9">
    <source>
        <dbReference type="ARBA" id="ARBA00061532"/>
    </source>
</evidence>
<comment type="subcellular location">
    <subcellularLocation>
        <location evidence="10">Cell inner membrane</location>
        <topology evidence="10">Multi-pass membrane protein</topology>
    </subcellularLocation>
    <subcellularLocation>
        <location evidence="1">Cell membrane</location>
        <topology evidence="1">Multi-pass membrane protein</topology>
    </subcellularLocation>
</comment>
<evidence type="ECO:0000256" key="10">
    <source>
        <dbReference type="HAMAP-Rule" id="MF_02078"/>
    </source>
</evidence>
<feature type="transmembrane region" description="Helical" evidence="10">
    <location>
        <begin position="387"/>
        <end position="406"/>
    </location>
</feature>
<dbReference type="GO" id="GO:0008360">
    <property type="term" value="P:regulation of cell shape"/>
    <property type="evidence" value="ECO:0007669"/>
    <property type="project" value="UniProtKB-UniRule"/>
</dbReference>
<dbReference type="InterPro" id="IPR004268">
    <property type="entry name" value="MurJ"/>
</dbReference>
<feature type="transmembrane region" description="Helical" evidence="10">
    <location>
        <begin position="135"/>
        <end position="155"/>
    </location>
</feature>
<feature type="transmembrane region" description="Helical" evidence="10">
    <location>
        <begin position="230"/>
        <end position="255"/>
    </location>
</feature>
<reference evidence="12 13" key="1">
    <citation type="submission" date="2015-03" db="EMBL/GenBank/DDBJ databases">
        <title>Comparative analysis of the OM43 clade including a novel species from Red Sea uncovers genomic and metabolic diversity among marine methylotrophs.</title>
        <authorList>
            <person name="Jimenez-Infante F."/>
            <person name="Ngugi D.K."/>
            <person name="Vinu M."/>
            <person name="Alam I."/>
            <person name="Kamau A."/>
            <person name="Blom J."/>
            <person name="Bajic V.B."/>
            <person name="Stingl U."/>
        </authorList>
    </citation>
    <scope>NUCLEOTIDE SEQUENCE [LARGE SCALE GENOMIC DNA]</scope>
    <source>
        <strain evidence="12 13">MBRSH7</strain>
    </source>
</reference>
<dbReference type="CDD" id="cd13123">
    <property type="entry name" value="MATE_MurJ_like"/>
    <property type="match status" value="1"/>
</dbReference>
<keyword evidence="3 10" id="KW-0812">Transmembrane</keyword>
<dbReference type="GO" id="GO:0071555">
    <property type="term" value="P:cell wall organization"/>
    <property type="evidence" value="ECO:0007669"/>
    <property type="project" value="UniProtKB-UniRule"/>
</dbReference>
<dbReference type="UniPathway" id="UPA00219"/>
<evidence type="ECO:0000313" key="12">
    <source>
        <dbReference type="EMBL" id="AKO65518.1"/>
    </source>
</evidence>
<keyword evidence="13" id="KW-1185">Reference proteome</keyword>
<dbReference type="NCBIfam" id="TIGR01695">
    <property type="entry name" value="murJ_mviN"/>
    <property type="match status" value="1"/>
</dbReference>
<dbReference type="GO" id="GO:0005886">
    <property type="term" value="C:plasma membrane"/>
    <property type="evidence" value="ECO:0007669"/>
    <property type="project" value="UniProtKB-SubCell"/>
</dbReference>
<evidence type="ECO:0000256" key="6">
    <source>
        <dbReference type="ARBA" id="ARBA00022989"/>
    </source>
</evidence>
<feature type="transmembrane region" description="Helical" evidence="10">
    <location>
        <begin position="29"/>
        <end position="47"/>
    </location>
</feature>
<dbReference type="PIRSF" id="PIRSF002869">
    <property type="entry name" value="MviN"/>
    <property type="match status" value="1"/>
</dbReference>
<sequence length="512" mass="57191">MKTKIVNNLISFSSLTIISRILGFVRDMIIARAFGVSIATDAFFVAFKLPNMLRRITAEGAFTQAFIPTLSDYKNKSKKEFNAFLNKVVTLLSAILLLITLIGVFASPWLIYISAPGFEYGSYQFNLASDLLKITFPYIFLISIVAMFGGVLNTFGKFAAPAFSPVFLNLSFILAALFFYDYFDEPVTVLAWAVFFGGVVQLLFQYPFILKIGWSPKLDFDLRDDGVWKVLKLMGPSIIGVSITQISLLINTIFASFLQQGSVSWLYFADRLMEFPAGVLGVALSTVFLPALSSSFSNKKYEEFNKLMNWSIRIGLLVSIPAAIGIAVLSIPLITSLFYYGKFSELDLVMTHKALYAYSFGLIGLIMIKVFAPVFYSQKNIKTPVRIAVITLFVTQAMNLILIPYFQHVGLALAISVGATFNAVMLFLSIKKMNDFKIEPTTFIFLIKVILSAFAMGIILYFINPDFQYWVSISFLYRIILLLALVALGALIFVSLLFIQGVKLNKLSKDNV</sequence>
<keyword evidence="10 11" id="KW-0813">Transport</keyword>
<dbReference type="EMBL" id="CP011002">
    <property type="protein sequence ID" value="AKO65518.1"/>
    <property type="molecule type" value="Genomic_DNA"/>
</dbReference>
<evidence type="ECO:0000256" key="5">
    <source>
        <dbReference type="ARBA" id="ARBA00022984"/>
    </source>
</evidence>
<evidence type="ECO:0000256" key="2">
    <source>
        <dbReference type="ARBA" id="ARBA00022475"/>
    </source>
</evidence>
<feature type="transmembrane region" description="Helical" evidence="10">
    <location>
        <begin position="412"/>
        <end position="430"/>
    </location>
</feature>
<organism evidence="12 13">
    <name type="scientific">Methylophilales bacterium MBRS-H7</name>
    <dbReference type="NCBI Taxonomy" id="1623450"/>
    <lineage>
        <taxon>Bacteria</taxon>
        <taxon>Pseudomonadati</taxon>
        <taxon>Pseudomonadota</taxon>
        <taxon>Betaproteobacteria</taxon>
        <taxon>Nitrosomonadales</taxon>
        <taxon>OM43 clade</taxon>
    </lineage>
</organism>
<protein>
    <recommendedName>
        <fullName evidence="10">Probable lipid II flippase MurJ</fullName>
    </recommendedName>
</protein>
<evidence type="ECO:0000256" key="7">
    <source>
        <dbReference type="ARBA" id="ARBA00023136"/>
    </source>
</evidence>
<comment type="similarity">
    <text evidence="9 10 11">Belongs to the MurJ/MviN family.</text>
</comment>
<evidence type="ECO:0000256" key="3">
    <source>
        <dbReference type="ARBA" id="ARBA00022692"/>
    </source>
</evidence>
<feature type="transmembrane region" description="Helical" evidence="10">
    <location>
        <begin position="189"/>
        <end position="209"/>
    </location>
</feature>
<feature type="transmembrane region" description="Helical" evidence="10">
    <location>
        <begin position="314"/>
        <end position="335"/>
    </location>
</feature>
<feature type="transmembrane region" description="Helical" evidence="10">
    <location>
        <begin position="162"/>
        <end position="183"/>
    </location>
</feature>
<feature type="transmembrane region" description="Helical" evidence="10">
    <location>
        <begin position="88"/>
        <end position="115"/>
    </location>
</feature>
<dbReference type="GO" id="GO:0009252">
    <property type="term" value="P:peptidoglycan biosynthetic process"/>
    <property type="evidence" value="ECO:0007669"/>
    <property type="project" value="UniProtKB-UniRule"/>
</dbReference>
<evidence type="ECO:0000256" key="8">
    <source>
        <dbReference type="ARBA" id="ARBA00060041"/>
    </source>
</evidence>
<dbReference type="PATRIC" id="fig|1623450.3.peg.363"/>
<name>A0A0H4J160_9PROT</name>
<dbReference type="PANTHER" id="PTHR47019:SF1">
    <property type="entry name" value="LIPID II FLIPPASE MURJ"/>
    <property type="match status" value="1"/>
</dbReference>
<keyword evidence="7 10" id="KW-0472">Membrane</keyword>
<dbReference type="OrthoDB" id="9816572at2"/>
<feature type="transmembrane region" description="Helical" evidence="10">
    <location>
        <begin position="475"/>
        <end position="499"/>
    </location>
</feature>
<evidence type="ECO:0000256" key="1">
    <source>
        <dbReference type="ARBA" id="ARBA00004651"/>
    </source>
</evidence>
<feature type="transmembrane region" description="Helical" evidence="10">
    <location>
        <begin position="355"/>
        <end position="375"/>
    </location>
</feature>
<feature type="transmembrane region" description="Helical" evidence="10">
    <location>
        <begin position="5"/>
        <end position="23"/>
    </location>
</feature>
<dbReference type="Pfam" id="PF03023">
    <property type="entry name" value="MurJ"/>
    <property type="match status" value="1"/>
</dbReference>
<gene>
    <name evidence="10" type="primary">murJ</name>
    <name evidence="12" type="ORF">VI33_01825</name>
</gene>
<evidence type="ECO:0000256" key="4">
    <source>
        <dbReference type="ARBA" id="ARBA00022960"/>
    </source>
</evidence>
<accession>A0A0H4J160</accession>
<evidence type="ECO:0000313" key="13">
    <source>
        <dbReference type="Proteomes" id="UP000066549"/>
    </source>
</evidence>
<keyword evidence="4 10" id="KW-0133">Cell shape</keyword>
<dbReference type="PANTHER" id="PTHR47019">
    <property type="entry name" value="LIPID II FLIPPASE MURJ"/>
    <property type="match status" value="1"/>
</dbReference>
<dbReference type="GO" id="GO:0015648">
    <property type="term" value="F:lipid-linked peptidoglycan transporter activity"/>
    <property type="evidence" value="ECO:0007669"/>
    <property type="project" value="UniProtKB-UniRule"/>
</dbReference>
<keyword evidence="2 10" id="KW-1003">Cell membrane</keyword>
<dbReference type="GO" id="GO:0034204">
    <property type="term" value="P:lipid translocation"/>
    <property type="evidence" value="ECO:0007669"/>
    <property type="project" value="TreeGrafter"/>
</dbReference>
<evidence type="ECO:0000256" key="11">
    <source>
        <dbReference type="PIRNR" id="PIRNR002869"/>
    </source>
</evidence>
<dbReference type="InterPro" id="IPR051050">
    <property type="entry name" value="Lipid_II_flippase_MurJ/MviN"/>
</dbReference>
<dbReference type="AlphaFoldDB" id="A0A0H4J160"/>
<keyword evidence="5 10" id="KW-0573">Peptidoglycan synthesis</keyword>
<proteinExistence type="inferred from homology"/>
<comment type="pathway">
    <text evidence="10">Cell wall biogenesis; peptidoglycan biosynthesis.</text>
</comment>
<dbReference type="Proteomes" id="UP000066549">
    <property type="component" value="Chromosome"/>
</dbReference>